<evidence type="ECO:0000313" key="2">
    <source>
        <dbReference type="Proteomes" id="UP000315295"/>
    </source>
</evidence>
<proteinExistence type="predicted"/>
<sequence length="216" mass="23665">MADKLEREYHGSDFSLEDSWVWLCQHERKGTEGGSEVTHRVGEDGMGEGGMAGCGFSAFSLDSKGKPVLGSTCSTVCFFNPDIMQLTEYKQRFQYLNLPLEILPSSVESYAKPHVTVDSELKTIEELLLLDPTLNKEFPKTDFVVCRLFEDQPPSATATSSVELCTSAANVEKQIANAATPTSFAALEPCAQEIQLPASNKTVKRALFVESEAAKK</sequence>
<keyword evidence="2" id="KW-1185">Reference proteome</keyword>
<accession>A0A540NF58</accession>
<gene>
    <name evidence="1" type="ORF">C1H46_004729</name>
</gene>
<dbReference type="AlphaFoldDB" id="A0A540NF58"/>
<protein>
    <submittedName>
        <fullName evidence="1">Uncharacterized protein</fullName>
    </submittedName>
</protein>
<organism evidence="1 2">
    <name type="scientific">Malus baccata</name>
    <name type="common">Siberian crab apple</name>
    <name type="synonym">Pyrus baccata</name>
    <dbReference type="NCBI Taxonomy" id="106549"/>
    <lineage>
        <taxon>Eukaryota</taxon>
        <taxon>Viridiplantae</taxon>
        <taxon>Streptophyta</taxon>
        <taxon>Embryophyta</taxon>
        <taxon>Tracheophyta</taxon>
        <taxon>Spermatophyta</taxon>
        <taxon>Magnoliopsida</taxon>
        <taxon>eudicotyledons</taxon>
        <taxon>Gunneridae</taxon>
        <taxon>Pentapetalae</taxon>
        <taxon>rosids</taxon>
        <taxon>fabids</taxon>
        <taxon>Rosales</taxon>
        <taxon>Rosaceae</taxon>
        <taxon>Amygdaloideae</taxon>
        <taxon>Maleae</taxon>
        <taxon>Malus</taxon>
    </lineage>
</organism>
<dbReference type="Proteomes" id="UP000315295">
    <property type="component" value="Unassembled WGS sequence"/>
</dbReference>
<comment type="caution">
    <text evidence="1">The sequence shown here is derived from an EMBL/GenBank/DDBJ whole genome shotgun (WGS) entry which is preliminary data.</text>
</comment>
<name>A0A540NF58_MALBA</name>
<reference evidence="1 2" key="1">
    <citation type="journal article" date="2019" name="G3 (Bethesda)">
        <title>Sequencing of a Wild Apple (Malus baccata) Genome Unravels the Differences Between Cultivated and Wild Apple Species Regarding Disease Resistance and Cold Tolerance.</title>
        <authorList>
            <person name="Chen X."/>
        </authorList>
    </citation>
    <scope>NUCLEOTIDE SEQUENCE [LARGE SCALE GENOMIC DNA]</scope>
    <source>
        <strain evidence="2">cv. Shandingzi</strain>
        <tissue evidence="1">Leaves</tissue>
    </source>
</reference>
<evidence type="ECO:0000313" key="1">
    <source>
        <dbReference type="EMBL" id="TQE09636.1"/>
    </source>
</evidence>
<dbReference type="EMBL" id="VIEB01000054">
    <property type="protein sequence ID" value="TQE09636.1"/>
    <property type="molecule type" value="Genomic_DNA"/>
</dbReference>